<name>A0A4C1XRV0_EUMVA</name>
<proteinExistence type="predicted"/>
<protein>
    <submittedName>
        <fullName evidence="1">Uncharacterized protein</fullName>
    </submittedName>
</protein>
<comment type="caution">
    <text evidence="1">The sequence shown here is derived from an EMBL/GenBank/DDBJ whole genome shotgun (WGS) entry which is preliminary data.</text>
</comment>
<organism evidence="1 2">
    <name type="scientific">Eumeta variegata</name>
    <name type="common">Bagworm moth</name>
    <name type="synonym">Eumeta japonica</name>
    <dbReference type="NCBI Taxonomy" id="151549"/>
    <lineage>
        <taxon>Eukaryota</taxon>
        <taxon>Metazoa</taxon>
        <taxon>Ecdysozoa</taxon>
        <taxon>Arthropoda</taxon>
        <taxon>Hexapoda</taxon>
        <taxon>Insecta</taxon>
        <taxon>Pterygota</taxon>
        <taxon>Neoptera</taxon>
        <taxon>Endopterygota</taxon>
        <taxon>Lepidoptera</taxon>
        <taxon>Glossata</taxon>
        <taxon>Ditrysia</taxon>
        <taxon>Tineoidea</taxon>
        <taxon>Psychidae</taxon>
        <taxon>Oiketicinae</taxon>
        <taxon>Eumeta</taxon>
    </lineage>
</organism>
<gene>
    <name evidence="1" type="ORF">EVAR_49202_1</name>
</gene>
<evidence type="ECO:0000313" key="2">
    <source>
        <dbReference type="Proteomes" id="UP000299102"/>
    </source>
</evidence>
<keyword evidence="2" id="KW-1185">Reference proteome</keyword>
<accession>A0A4C1XRV0</accession>
<evidence type="ECO:0000313" key="1">
    <source>
        <dbReference type="EMBL" id="GBP64909.1"/>
    </source>
</evidence>
<reference evidence="1 2" key="1">
    <citation type="journal article" date="2019" name="Commun. Biol.">
        <title>The bagworm genome reveals a unique fibroin gene that provides high tensile strength.</title>
        <authorList>
            <person name="Kono N."/>
            <person name="Nakamura H."/>
            <person name="Ohtoshi R."/>
            <person name="Tomita M."/>
            <person name="Numata K."/>
            <person name="Arakawa K."/>
        </authorList>
    </citation>
    <scope>NUCLEOTIDE SEQUENCE [LARGE SCALE GENOMIC DNA]</scope>
</reference>
<dbReference type="OrthoDB" id="7402085at2759"/>
<dbReference type="EMBL" id="BGZK01000913">
    <property type="protein sequence ID" value="GBP64909.1"/>
    <property type="molecule type" value="Genomic_DNA"/>
</dbReference>
<sequence>MWHSGTAAVSKQYGRAKVALDVRCCVYFSGVCAYRHQFPSYMGKKTVVESTIDTCHWLRQMDPVKKKYKQALKISEIADYLQDLEDCSEEDLNDIEVAILPPDEVDEVTDIEEGPDDDMGVIPVSDVAGQVEFSCTIDQTVYKRIAGSARSPVCDSILHPYGRCALCELPSYMIMRGIITILISHISISDCSGFPVVDFSDPPSCVRNELDPRFVRANGCRVRPYSLSKISKIYERYVLLALTDDRRRSLETQAQSERAMLGVSLRDKMVNAEICRRTTLTELTGSMLRLYATVVVQRIDNLDLLPYVWLQRRTMPVQERGLFSC</sequence>
<dbReference type="AlphaFoldDB" id="A0A4C1XRV0"/>
<dbReference type="Proteomes" id="UP000299102">
    <property type="component" value="Unassembled WGS sequence"/>
</dbReference>